<dbReference type="EMBL" id="RDQH01000330">
    <property type="protein sequence ID" value="RXI01633.1"/>
    <property type="molecule type" value="Genomic_DNA"/>
</dbReference>
<evidence type="ECO:0000313" key="3">
    <source>
        <dbReference type="Proteomes" id="UP000290289"/>
    </source>
</evidence>
<evidence type="ECO:0000256" key="1">
    <source>
        <dbReference type="ARBA" id="ARBA00005437"/>
    </source>
</evidence>
<dbReference type="InterPro" id="IPR025659">
    <property type="entry name" value="Tubby-like_C"/>
</dbReference>
<dbReference type="Proteomes" id="UP000290289">
    <property type="component" value="Chromosome 4"/>
</dbReference>
<dbReference type="PANTHER" id="PTHR31087">
    <property type="match status" value="1"/>
</dbReference>
<protein>
    <recommendedName>
        <fullName evidence="4">Protein LURP-one-related 5-like</fullName>
    </recommendedName>
</protein>
<dbReference type="PANTHER" id="PTHR31087:SF95">
    <property type="entry name" value="EXPRESSED PROTEIN"/>
    <property type="match status" value="1"/>
</dbReference>
<keyword evidence="3" id="KW-1185">Reference proteome</keyword>
<proteinExistence type="inferred from homology"/>
<reference evidence="2 3" key="1">
    <citation type="submission" date="2018-10" db="EMBL/GenBank/DDBJ databases">
        <title>A high-quality apple genome assembly.</title>
        <authorList>
            <person name="Hu J."/>
        </authorList>
    </citation>
    <scope>NUCLEOTIDE SEQUENCE [LARGE SCALE GENOMIC DNA]</scope>
    <source>
        <strain evidence="3">cv. HFTH1</strain>
        <tissue evidence="2">Young leaf</tissue>
    </source>
</reference>
<dbReference type="AlphaFoldDB" id="A0A498K7L9"/>
<gene>
    <name evidence="2" type="ORF">DVH24_014982</name>
</gene>
<dbReference type="Gene3D" id="2.40.160.200">
    <property type="entry name" value="LURP1-related"/>
    <property type="match status" value="2"/>
</dbReference>
<dbReference type="InterPro" id="IPR007612">
    <property type="entry name" value="LOR"/>
</dbReference>
<name>A0A498K7L9_MALDO</name>
<comment type="similarity">
    <text evidence="1">Belongs to the LOR family.</text>
</comment>
<sequence>MSRIYPAASFKERVHHQVEDVHVPPSVLTVWKRSSMSFQGTDGFTVFDDRGILTFRVDNYSRKNCCVRGGLVLMDGAGRALLTLKPQMLSLQDQWNAYRGEEGFGKNPKSSRVFTMKSGSNLFGSRNKSEAAEVFMGGPTSSNSTPDFIVEGCFRRRNCKIRDCSGELVATVSRKRVNNSVLLENDVFSLEVQPGFDLELIMGFLTMSRIHPAASLKERFHHQVEDVHVPPSVLTVWKRSSMSFQGTDGFTVFDNRGILTFRVDNYSRKNCCVRGGLVLMDGAGRALLTLKPQMLSLQDQWNTYRGEDGCGKNPKSSRVFTMKSGSNLFGSRNKSAPAEVFMGGSTSSNSAPDFIVEGCFGRRNCKIRDCSGELVATVSRKRVNNSVLLENDVFSLVVQPGFDLELIMGFVIVLDRICGKTFTPILCS</sequence>
<organism evidence="2 3">
    <name type="scientific">Malus domestica</name>
    <name type="common">Apple</name>
    <name type="synonym">Pyrus malus</name>
    <dbReference type="NCBI Taxonomy" id="3750"/>
    <lineage>
        <taxon>Eukaryota</taxon>
        <taxon>Viridiplantae</taxon>
        <taxon>Streptophyta</taxon>
        <taxon>Embryophyta</taxon>
        <taxon>Tracheophyta</taxon>
        <taxon>Spermatophyta</taxon>
        <taxon>Magnoliopsida</taxon>
        <taxon>eudicotyledons</taxon>
        <taxon>Gunneridae</taxon>
        <taxon>Pentapetalae</taxon>
        <taxon>rosids</taxon>
        <taxon>fabids</taxon>
        <taxon>Rosales</taxon>
        <taxon>Rosaceae</taxon>
        <taxon>Amygdaloideae</taxon>
        <taxon>Maleae</taxon>
        <taxon>Malus</taxon>
    </lineage>
</organism>
<comment type="caution">
    <text evidence="2">The sequence shown here is derived from an EMBL/GenBank/DDBJ whole genome shotgun (WGS) entry which is preliminary data.</text>
</comment>
<accession>A0A498K7L9</accession>
<dbReference type="InterPro" id="IPR038595">
    <property type="entry name" value="LOR_sf"/>
</dbReference>
<dbReference type="SUPFAM" id="SSF54518">
    <property type="entry name" value="Tubby C-terminal domain-like"/>
    <property type="match status" value="2"/>
</dbReference>
<evidence type="ECO:0008006" key="4">
    <source>
        <dbReference type="Google" id="ProtNLM"/>
    </source>
</evidence>
<dbReference type="Pfam" id="PF04525">
    <property type="entry name" value="LOR"/>
    <property type="match status" value="2"/>
</dbReference>
<evidence type="ECO:0000313" key="2">
    <source>
        <dbReference type="EMBL" id="RXI01633.1"/>
    </source>
</evidence>